<dbReference type="InterPro" id="IPR049730">
    <property type="entry name" value="SNF2/RAD54-like_C"/>
</dbReference>
<comment type="caution">
    <text evidence="11">The sequence shown here is derived from an EMBL/GenBank/DDBJ whole genome shotgun (WGS) entry which is preliminary data.</text>
</comment>
<feature type="compositionally biased region" description="Polar residues" evidence="7">
    <location>
        <begin position="86"/>
        <end position="98"/>
    </location>
</feature>
<dbReference type="PANTHER" id="PTHR45626:SF16">
    <property type="entry name" value="ATP-DEPENDENT HELICASE ULS1"/>
    <property type="match status" value="1"/>
</dbReference>
<evidence type="ECO:0000259" key="8">
    <source>
        <dbReference type="PROSITE" id="PS50089"/>
    </source>
</evidence>
<evidence type="ECO:0000256" key="5">
    <source>
        <dbReference type="ARBA" id="ARBA00022840"/>
    </source>
</evidence>
<feature type="compositionally biased region" description="Polar residues" evidence="7">
    <location>
        <begin position="137"/>
        <end position="158"/>
    </location>
</feature>
<reference evidence="11" key="2">
    <citation type="journal article" date="2023" name="IMA Fungus">
        <title>Comparative genomic study of the Penicillium genus elucidates a diverse pangenome and 15 lateral gene transfer events.</title>
        <authorList>
            <person name="Petersen C."/>
            <person name="Sorensen T."/>
            <person name="Nielsen M.R."/>
            <person name="Sondergaard T.E."/>
            <person name="Sorensen J.L."/>
            <person name="Fitzpatrick D.A."/>
            <person name="Frisvad J.C."/>
            <person name="Nielsen K.L."/>
        </authorList>
    </citation>
    <scope>NUCLEOTIDE SEQUENCE</scope>
    <source>
        <strain evidence="11">IBT 23319</strain>
    </source>
</reference>
<evidence type="ECO:0000256" key="3">
    <source>
        <dbReference type="ARBA" id="ARBA00022801"/>
    </source>
</evidence>
<accession>A0A9W9NXY9</accession>
<dbReference type="InterPro" id="IPR050628">
    <property type="entry name" value="SNF2_RAD54_helicase_TF"/>
</dbReference>
<keyword evidence="6" id="KW-0862">Zinc</keyword>
<dbReference type="Pfam" id="PF00176">
    <property type="entry name" value="SNF2-rel_dom"/>
    <property type="match status" value="1"/>
</dbReference>
<dbReference type="InterPro" id="IPR038718">
    <property type="entry name" value="SNF2-like_sf"/>
</dbReference>
<reference evidence="11" key="1">
    <citation type="submission" date="2022-11" db="EMBL/GenBank/DDBJ databases">
        <authorList>
            <person name="Petersen C."/>
        </authorList>
    </citation>
    <scope>NUCLEOTIDE SEQUENCE</scope>
    <source>
        <strain evidence="11">IBT 23319</strain>
    </source>
</reference>
<evidence type="ECO:0000313" key="11">
    <source>
        <dbReference type="EMBL" id="KAJ5231841.1"/>
    </source>
</evidence>
<organism evidence="11 12">
    <name type="scientific">Penicillium citrinum</name>
    <dbReference type="NCBI Taxonomy" id="5077"/>
    <lineage>
        <taxon>Eukaryota</taxon>
        <taxon>Fungi</taxon>
        <taxon>Dikarya</taxon>
        <taxon>Ascomycota</taxon>
        <taxon>Pezizomycotina</taxon>
        <taxon>Eurotiomycetes</taxon>
        <taxon>Eurotiomycetidae</taxon>
        <taxon>Eurotiales</taxon>
        <taxon>Aspergillaceae</taxon>
        <taxon>Penicillium</taxon>
    </lineage>
</organism>
<proteinExistence type="inferred from homology"/>
<dbReference type="SUPFAM" id="SSF52540">
    <property type="entry name" value="P-loop containing nucleoside triphosphate hydrolases"/>
    <property type="match status" value="2"/>
</dbReference>
<feature type="compositionally biased region" description="Acidic residues" evidence="7">
    <location>
        <begin position="908"/>
        <end position="932"/>
    </location>
</feature>
<dbReference type="PROSITE" id="PS50089">
    <property type="entry name" value="ZF_RING_2"/>
    <property type="match status" value="1"/>
</dbReference>
<dbReference type="GO" id="GO:0008094">
    <property type="term" value="F:ATP-dependent activity, acting on DNA"/>
    <property type="evidence" value="ECO:0007669"/>
    <property type="project" value="TreeGrafter"/>
</dbReference>
<feature type="region of interest" description="Disordered" evidence="7">
    <location>
        <begin position="892"/>
        <end position="944"/>
    </location>
</feature>
<keyword evidence="5" id="KW-0067">ATP-binding</keyword>
<feature type="domain" description="Helicase ATP-binding" evidence="9">
    <location>
        <begin position="478"/>
        <end position="669"/>
    </location>
</feature>
<dbReference type="GO" id="GO:0004386">
    <property type="term" value="F:helicase activity"/>
    <property type="evidence" value="ECO:0007669"/>
    <property type="project" value="UniProtKB-KW"/>
</dbReference>
<dbReference type="InterPro" id="IPR000330">
    <property type="entry name" value="SNF2_N"/>
</dbReference>
<dbReference type="GO" id="GO:0005524">
    <property type="term" value="F:ATP binding"/>
    <property type="evidence" value="ECO:0007669"/>
    <property type="project" value="UniProtKB-KW"/>
</dbReference>
<evidence type="ECO:0000259" key="9">
    <source>
        <dbReference type="PROSITE" id="PS51192"/>
    </source>
</evidence>
<feature type="compositionally biased region" description="Pro residues" evidence="7">
    <location>
        <begin position="109"/>
        <end position="123"/>
    </location>
</feature>
<dbReference type="Pfam" id="PF00271">
    <property type="entry name" value="Helicase_C"/>
    <property type="match status" value="1"/>
</dbReference>
<evidence type="ECO:0000256" key="6">
    <source>
        <dbReference type="PROSITE-ProRule" id="PRU00175"/>
    </source>
</evidence>
<feature type="region of interest" description="Disordered" evidence="7">
    <location>
        <begin position="53"/>
        <end position="186"/>
    </location>
</feature>
<name>A0A9W9NXY9_PENCI</name>
<dbReference type="RefSeq" id="XP_056500585.1">
    <property type="nucleotide sequence ID" value="XM_056645347.1"/>
</dbReference>
<dbReference type="InterPro" id="IPR027417">
    <property type="entry name" value="P-loop_NTPase"/>
</dbReference>
<dbReference type="PANTHER" id="PTHR45626">
    <property type="entry name" value="TRANSCRIPTION TERMINATION FACTOR 2-RELATED"/>
    <property type="match status" value="1"/>
</dbReference>
<feature type="domain" description="Helicase C-terminal" evidence="10">
    <location>
        <begin position="978"/>
        <end position="1139"/>
    </location>
</feature>
<dbReference type="GO" id="GO:0016787">
    <property type="term" value="F:hydrolase activity"/>
    <property type="evidence" value="ECO:0007669"/>
    <property type="project" value="UniProtKB-KW"/>
</dbReference>
<dbReference type="SMART" id="SM00487">
    <property type="entry name" value="DEXDc"/>
    <property type="match status" value="1"/>
</dbReference>
<evidence type="ECO:0000256" key="1">
    <source>
        <dbReference type="ARBA" id="ARBA00007025"/>
    </source>
</evidence>
<dbReference type="Gene3D" id="3.30.40.10">
    <property type="entry name" value="Zinc/RING finger domain, C3HC4 (zinc finger)"/>
    <property type="match status" value="1"/>
</dbReference>
<evidence type="ECO:0000256" key="7">
    <source>
        <dbReference type="SAM" id="MobiDB-lite"/>
    </source>
</evidence>
<keyword evidence="6" id="KW-0479">Metal-binding</keyword>
<feature type="domain" description="RING-type" evidence="8">
    <location>
        <begin position="830"/>
        <end position="879"/>
    </location>
</feature>
<dbReference type="GeneID" id="81384514"/>
<evidence type="ECO:0000259" key="10">
    <source>
        <dbReference type="PROSITE" id="PS51194"/>
    </source>
</evidence>
<dbReference type="Gene3D" id="3.40.50.300">
    <property type="entry name" value="P-loop containing nucleotide triphosphate hydrolases"/>
    <property type="match status" value="1"/>
</dbReference>
<evidence type="ECO:0000256" key="2">
    <source>
        <dbReference type="ARBA" id="ARBA00022741"/>
    </source>
</evidence>
<dbReference type="GO" id="GO:0005737">
    <property type="term" value="C:cytoplasm"/>
    <property type="evidence" value="ECO:0007669"/>
    <property type="project" value="TreeGrafter"/>
</dbReference>
<protein>
    <recommendedName>
        <fullName evidence="13">SWI/SNF family DNA-dependent ATPase Ris1</fullName>
    </recommendedName>
</protein>
<keyword evidence="3" id="KW-0378">Hydrolase</keyword>
<dbReference type="InterPro" id="IPR001650">
    <property type="entry name" value="Helicase_C-like"/>
</dbReference>
<dbReference type="GO" id="GO:0000724">
    <property type="term" value="P:double-strand break repair via homologous recombination"/>
    <property type="evidence" value="ECO:0007669"/>
    <property type="project" value="TreeGrafter"/>
</dbReference>
<dbReference type="PROSITE" id="PS51192">
    <property type="entry name" value="HELICASE_ATP_BIND_1"/>
    <property type="match status" value="1"/>
</dbReference>
<dbReference type="AlphaFoldDB" id="A0A9W9NXY9"/>
<dbReference type="Pfam" id="PF13923">
    <property type="entry name" value="zf-C3HC4_2"/>
    <property type="match status" value="1"/>
</dbReference>
<dbReference type="SMART" id="SM00184">
    <property type="entry name" value="RING"/>
    <property type="match status" value="1"/>
</dbReference>
<dbReference type="CDD" id="cd18793">
    <property type="entry name" value="SF2_C_SNF"/>
    <property type="match status" value="1"/>
</dbReference>
<dbReference type="GO" id="GO:0008270">
    <property type="term" value="F:zinc ion binding"/>
    <property type="evidence" value="ECO:0007669"/>
    <property type="project" value="UniProtKB-KW"/>
</dbReference>
<keyword evidence="4" id="KW-0347">Helicase</keyword>
<dbReference type="GO" id="GO:0005634">
    <property type="term" value="C:nucleus"/>
    <property type="evidence" value="ECO:0007669"/>
    <property type="project" value="TreeGrafter"/>
</dbReference>
<dbReference type="SUPFAM" id="SSF57850">
    <property type="entry name" value="RING/U-box"/>
    <property type="match status" value="1"/>
</dbReference>
<dbReference type="InterPro" id="IPR014001">
    <property type="entry name" value="Helicase_ATP-bd"/>
</dbReference>
<dbReference type="InterPro" id="IPR001841">
    <property type="entry name" value="Znf_RING"/>
</dbReference>
<dbReference type="InterPro" id="IPR013083">
    <property type="entry name" value="Znf_RING/FYVE/PHD"/>
</dbReference>
<sequence length="1161" mass="129289">MASDRDKEVESLLGEIETRRFLYEEDLATQVDPEQLAEDAKMLKQLEAQLKALLGNNTPDASTEDDAQPGPAGQETSTMEPIAASNAASQYTTPASGSTGSGNGLSPGRPSPNAPSPYGPSPRQPASVRPSFRTDLLDTSTQPYTPSSAPSPFVSQANGGHGAANSLVSDASRKRPRYDSSTSPVLSARPKRQALVNEYEARMEELSAELDAKLVKIREDYEERKNDTDDLEFRAMTSGISVSQVLEALEEEKEEEERVVIRDINLERDGAMARKLQAEDTVEDDSGPYLISSSPPPPTTSTLPPISQMPIRPHDMNRFDSSGFRPASSIPRPPDPLRAQQYIPGVSFPPWRGPLDDDIQEISGNSFNSQLGYQFGDPRGYGHAPYPSYLAYPRQIPWAADPAMSAMTKLEGAEFDMGDDDGDMERYEEQNFPQDIKNLLTGIKDIRDAAKADNDATPSALKVTLMKHQNIGLTWMKAKEDSSQKGGILADDMGLGKTIQAIALITARPPTDPERHPCLIVAPKALMEQWRLEIARHVHPGKYKLSVYTFHDRQRQIAWRDLSRYDIIITTFGTLTANHKILATADEMEQAGMDPDIVSIHRKRAILFTPKSKFHRIIVDEAQNIKNPGAKSNKACCAVDATHRWCLTGTPMMNKLDDFQSLLKFLRIRPYNHKEKFKRSFPVRGGMVDENTMLQLRVLVKSVCLRRTKTSQINGQPILQLPAKVIEKVHVVFNETERGIYTELSDNTQRQITRYLNNGTLGRHYGHVLVLLLRLRQACCHPHLLQEISTESPASAGEIDLIANAKLLKPDVVKRIKNLDAEEDEETGTCPVCMDSAGNAVIYIPCGHSVCSECFARISDPAVLARDDTSGFVKCQNCRGQVDPAKVTDLNSFKQAHDPSSLPNNDAEKDDGEEDQDEDVDEESDTEYDSDSDTNSLTKSKKTKKKSLAELRKLGQKNLKERRKYLRRLERSWIPSSKIEKTLEILQANEERGQGEKTIVFSQFTSLLDLLSVPLGRRGWNYVRFDGSMKVEDRNDAVAAFTDDPSVRIMLVSLKAGNAGLNLVAASHVILFDPFWNPYVEDQAIDRAHRIGQTKEVFVHRLLIEQTVEDRIVELQDKKRELITGALDEGGTMNVSRLSARDLAYLFVCFLYTLQSPAAVG</sequence>
<evidence type="ECO:0000313" key="12">
    <source>
        <dbReference type="Proteomes" id="UP001147733"/>
    </source>
</evidence>
<feature type="region of interest" description="Disordered" evidence="7">
    <location>
        <begin position="278"/>
        <end position="336"/>
    </location>
</feature>
<comment type="similarity">
    <text evidence="1">Belongs to the SNF2/RAD54 helicase family.</text>
</comment>
<evidence type="ECO:0000256" key="4">
    <source>
        <dbReference type="ARBA" id="ARBA00022806"/>
    </source>
</evidence>
<keyword evidence="12" id="KW-1185">Reference proteome</keyword>
<dbReference type="SMART" id="SM00490">
    <property type="entry name" value="HELICc"/>
    <property type="match status" value="1"/>
</dbReference>
<dbReference type="PROSITE" id="PS51194">
    <property type="entry name" value="HELICASE_CTER"/>
    <property type="match status" value="1"/>
</dbReference>
<keyword evidence="2" id="KW-0547">Nucleotide-binding</keyword>
<gene>
    <name evidence="11" type="ORF">N7469_006429</name>
</gene>
<dbReference type="OrthoDB" id="423559at2759"/>
<dbReference type="Proteomes" id="UP001147733">
    <property type="component" value="Unassembled WGS sequence"/>
</dbReference>
<keyword evidence="6" id="KW-0863">Zinc-finger</keyword>
<dbReference type="EMBL" id="JAPQKT010000005">
    <property type="protein sequence ID" value="KAJ5231841.1"/>
    <property type="molecule type" value="Genomic_DNA"/>
</dbReference>
<evidence type="ECO:0008006" key="13">
    <source>
        <dbReference type="Google" id="ProtNLM"/>
    </source>
</evidence>
<dbReference type="CDD" id="cd18008">
    <property type="entry name" value="DEXDc_SHPRH-like"/>
    <property type="match status" value="1"/>
</dbReference>
<dbReference type="Gene3D" id="3.40.50.10810">
    <property type="entry name" value="Tandem AAA-ATPase domain"/>
    <property type="match status" value="1"/>
</dbReference>